<evidence type="ECO:0000256" key="3">
    <source>
        <dbReference type="ARBA" id="ARBA00022553"/>
    </source>
</evidence>
<evidence type="ECO:0000256" key="5">
    <source>
        <dbReference type="ARBA" id="ARBA00022777"/>
    </source>
</evidence>
<dbReference type="EC" id="2.7.13.3" evidence="2"/>
<dbReference type="AlphaFoldDB" id="A0A2J6WSW1"/>
<dbReference type="InterPro" id="IPR036097">
    <property type="entry name" value="HisK_dim/P_sf"/>
</dbReference>
<evidence type="ECO:0000256" key="7">
    <source>
        <dbReference type="SAM" id="Coils"/>
    </source>
</evidence>
<evidence type="ECO:0000313" key="10">
    <source>
        <dbReference type="EMBL" id="PMP73642.1"/>
    </source>
</evidence>
<dbReference type="Proteomes" id="UP000243376">
    <property type="component" value="Unassembled WGS sequence"/>
</dbReference>
<dbReference type="SUPFAM" id="SSF55781">
    <property type="entry name" value="GAF domain-like"/>
    <property type="match status" value="1"/>
</dbReference>
<dbReference type="Pfam" id="PF02518">
    <property type="entry name" value="HATPase_c"/>
    <property type="match status" value="1"/>
</dbReference>
<dbReference type="InterPro" id="IPR003594">
    <property type="entry name" value="HATPase_dom"/>
</dbReference>
<dbReference type="Pfam" id="PF01590">
    <property type="entry name" value="GAF"/>
    <property type="match status" value="1"/>
</dbReference>
<keyword evidence="8" id="KW-1133">Transmembrane helix</keyword>
<dbReference type="InterPro" id="IPR003661">
    <property type="entry name" value="HisK_dim/P_dom"/>
</dbReference>
<evidence type="ECO:0000256" key="4">
    <source>
        <dbReference type="ARBA" id="ARBA00022679"/>
    </source>
</evidence>
<dbReference type="EMBL" id="PNIQ01001063">
    <property type="protein sequence ID" value="PMP73642.1"/>
    <property type="molecule type" value="Genomic_DNA"/>
</dbReference>
<dbReference type="InterPro" id="IPR005467">
    <property type="entry name" value="His_kinase_dom"/>
</dbReference>
<keyword evidence="6" id="KW-0902">Two-component regulatory system</keyword>
<keyword evidence="8" id="KW-0812">Transmembrane</keyword>
<dbReference type="PANTHER" id="PTHR43547:SF2">
    <property type="entry name" value="HYBRID SIGNAL TRANSDUCTION HISTIDINE KINASE C"/>
    <property type="match status" value="1"/>
</dbReference>
<comment type="catalytic activity">
    <reaction evidence="1">
        <text>ATP + protein L-histidine = ADP + protein N-phospho-L-histidine.</text>
        <dbReference type="EC" id="2.7.13.3"/>
    </reaction>
</comment>
<comment type="caution">
    <text evidence="10">The sequence shown here is derived from an EMBL/GenBank/DDBJ whole genome shotgun (WGS) entry which is preliminary data.</text>
</comment>
<proteinExistence type="predicted"/>
<evidence type="ECO:0000313" key="11">
    <source>
        <dbReference type="Proteomes" id="UP000243376"/>
    </source>
</evidence>
<dbReference type="Gene3D" id="3.30.565.10">
    <property type="entry name" value="Histidine kinase-like ATPase, C-terminal domain"/>
    <property type="match status" value="1"/>
</dbReference>
<keyword evidence="3" id="KW-0597">Phosphoprotein</keyword>
<keyword evidence="7" id="KW-0175">Coiled coil</keyword>
<dbReference type="PANTHER" id="PTHR43547">
    <property type="entry name" value="TWO-COMPONENT HISTIDINE KINASE"/>
    <property type="match status" value="1"/>
</dbReference>
<feature type="transmembrane region" description="Helical" evidence="8">
    <location>
        <begin position="108"/>
        <end position="131"/>
    </location>
</feature>
<feature type="domain" description="Histidine kinase" evidence="9">
    <location>
        <begin position="479"/>
        <end position="700"/>
    </location>
</feature>
<protein>
    <recommendedName>
        <fullName evidence="2">histidine kinase</fullName>
        <ecNumber evidence="2">2.7.13.3</ecNumber>
    </recommendedName>
</protein>
<dbReference type="CDD" id="cd00082">
    <property type="entry name" value="HisKA"/>
    <property type="match status" value="1"/>
</dbReference>
<dbReference type="FunFam" id="3.30.565.10:FF:000006">
    <property type="entry name" value="Sensor histidine kinase WalK"/>
    <property type="match status" value="1"/>
</dbReference>
<dbReference type="InterPro" id="IPR003018">
    <property type="entry name" value="GAF"/>
</dbReference>
<reference evidence="10 11" key="1">
    <citation type="submission" date="2018-01" db="EMBL/GenBank/DDBJ databases">
        <title>Metagenomic assembled genomes from two thermal pools in the Uzon Caldera, Kamchatka, Russia.</title>
        <authorList>
            <person name="Wilkins L."/>
            <person name="Ettinger C."/>
        </authorList>
    </citation>
    <scope>NUCLEOTIDE SEQUENCE [LARGE SCALE GENOMIC DNA]</scope>
    <source>
        <strain evidence="10">ZAV-02</strain>
    </source>
</reference>
<accession>A0A2J6WSW1</accession>
<dbReference type="GO" id="GO:0000155">
    <property type="term" value="F:phosphorelay sensor kinase activity"/>
    <property type="evidence" value="ECO:0007669"/>
    <property type="project" value="InterPro"/>
</dbReference>
<dbReference type="Gene3D" id="3.30.450.20">
    <property type="entry name" value="PAS domain"/>
    <property type="match status" value="1"/>
</dbReference>
<dbReference type="Gene3D" id="1.10.287.130">
    <property type="match status" value="1"/>
</dbReference>
<dbReference type="InterPro" id="IPR029016">
    <property type="entry name" value="GAF-like_dom_sf"/>
</dbReference>
<evidence type="ECO:0000256" key="8">
    <source>
        <dbReference type="SAM" id="Phobius"/>
    </source>
</evidence>
<dbReference type="SUPFAM" id="SSF55785">
    <property type="entry name" value="PYP-like sensor domain (PAS domain)"/>
    <property type="match status" value="1"/>
</dbReference>
<dbReference type="InterPro" id="IPR035965">
    <property type="entry name" value="PAS-like_dom_sf"/>
</dbReference>
<dbReference type="SUPFAM" id="SSF55874">
    <property type="entry name" value="ATPase domain of HSP90 chaperone/DNA topoisomerase II/histidine kinase"/>
    <property type="match status" value="1"/>
</dbReference>
<dbReference type="SUPFAM" id="SSF47384">
    <property type="entry name" value="Homodimeric domain of signal transducing histidine kinase"/>
    <property type="match status" value="1"/>
</dbReference>
<keyword evidence="4" id="KW-0808">Transferase</keyword>
<dbReference type="SMART" id="SM00387">
    <property type="entry name" value="HATPase_c"/>
    <property type="match status" value="1"/>
</dbReference>
<dbReference type="Gene3D" id="3.30.450.40">
    <property type="match status" value="1"/>
</dbReference>
<gene>
    <name evidence="10" type="ORF">C0184_15885</name>
</gene>
<dbReference type="SMART" id="SM00388">
    <property type="entry name" value="HisKA"/>
    <property type="match status" value="1"/>
</dbReference>
<evidence type="ECO:0000256" key="6">
    <source>
        <dbReference type="ARBA" id="ARBA00023012"/>
    </source>
</evidence>
<feature type="transmembrane region" description="Helical" evidence="8">
    <location>
        <begin position="85"/>
        <end position="101"/>
    </location>
</feature>
<keyword evidence="8" id="KW-0472">Membrane</keyword>
<evidence type="ECO:0000259" key="9">
    <source>
        <dbReference type="PROSITE" id="PS50109"/>
    </source>
</evidence>
<organism evidence="10 11">
    <name type="scientific">Chloroflexus aggregans</name>
    <dbReference type="NCBI Taxonomy" id="152260"/>
    <lineage>
        <taxon>Bacteria</taxon>
        <taxon>Bacillati</taxon>
        <taxon>Chloroflexota</taxon>
        <taxon>Chloroflexia</taxon>
        <taxon>Chloroflexales</taxon>
        <taxon>Chloroflexineae</taxon>
        <taxon>Chloroflexaceae</taxon>
        <taxon>Chloroflexus</taxon>
    </lineage>
</organism>
<evidence type="ECO:0000256" key="1">
    <source>
        <dbReference type="ARBA" id="ARBA00000085"/>
    </source>
</evidence>
<evidence type="ECO:0000256" key="2">
    <source>
        <dbReference type="ARBA" id="ARBA00012438"/>
    </source>
</evidence>
<feature type="transmembrane region" description="Helical" evidence="8">
    <location>
        <begin position="12"/>
        <end position="30"/>
    </location>
</feature>
<keyword evidence="5 10" id="KW-0418">Kinase</keyword>
<sequence length="710" mass="79837">MWSNTERLQTFLRRLLPLPALGLGWILTQLEFSSLLWWGIIAYGVFTIVWLRLLRQERLNAGRLLIGAAIGDLLTIIWFVSVAGLTPALVIVQGVGALRAWRYRFVSFWPALIPILIGVGFVPSVTAPLVAVSPKTLFSFGSVLLSGLMLIAVLFVGNRRNQAAREWRIRYDQLRREQKQQVTNLEAANNDLRDRLRRMEALGESLRAISSLLSLDDVLRQILDSLSYMVGLQRIDDAALSLIHGDALEHRVLYADRHTTDWADSLAQAVMTNKCTVSIDLHEIGLCPEWVTLTAHNFRSALSVPLFDPDQPNCVRGALSIVSRQEGAFSPSEERHLISFSIQAMIAIRNAELHVQLSKQRAMLSAVLHDMADGLIVYDDHGEIYLDNAVARRALQYSAEHQGILHTRLAAFATQLFQRGESLSEEVEVKDADGAQARYYRIQGTLVNPSSETRLAVVVLHDITDQKLREQQRRDFMAKVSHELRNPLHTLQGFLNLFIKESNKVSNLNERQTELLQEVNDSVNVLKKRIIDLIELNRLERGQFTITPMRTNIIDIIITSCIQQRPKALEYEVELITDIPDQLPQVIVDADRIRQVLTNLIENATKATPRGGKIIVSAEQQQDKILIHVTDTGKGIAPEYWDKIFAPFYSRGNGMLVGENMGVGLTICRQLVEAHGGKIWVAYSEVGKGTRFSFSLPLEHERSFGSTASS</sequence>
<dbReference type="InterPro" id="IPR036890">
    <property type="entry name" value="HATPase_C_sf"/>
</dbReference>
<dbReference type="Pfam" id="PF00512">
    <property type="entry name" value="HisKA"/>
    <property type="match status" value="1"/>
</dbReference>
<feature type="transmembrane region" description="Helical" evidence="8">
    <location>
        <begin position="36"/>
        <end position="54"/>
    </location>
</feature>
<feature type="transmembrane region" description="Helical" evidence="8">
    <location>
        <begin position="137"/>
        <end position="157"/>
    </location>
</feature>
<dbReference type="InterPro" id="IPR004358">
    <property type="entry name" value="Sig_transdc_His_kin-like_C"/>
</dbReference>
<dbReference type="PROSITE" id="PS50109">
    <property type="entry name" value="HIS_KIN"/>
    <property type="match status" value="1"/>
</dbReference>
<name>A0A2J6WSW1_9CHLR</name>
<dbReference type="SMART" id="SM00065">
    <property type="entry name" value="GAF"/>
    <property type="match status" value="1"/>
</dbReference>
<feature type="coiled-coil region" evidence="7">
    <location>
        <begin position="171"/>
        <end position="202"/>
    </location>
</feature>
<dbReference type="PRINTS" id="PR00344">
    <property type="entry name" value="BCTRLSENSOR"/>
</dbReference>